<proteinExistence type="predicted"/>
<dbReference type="AlphaFoldDB" id="A0AAV1X9Z7"/>
<evidence type="ECO:0000313" key="2">
    <source>
        <dbReference type="EMBL" id="CAL0318113.1"/>
    </source>
</evidence>
<dbReference type="Proteomes" id="UP001497480">
    <property type="component" value="Unassembled WGS sequence"/>
</dbReference>
<protein>
    <recommendedName>
        <fullName evidence="4">Mediator of RNA polymerase II transcription subunit 25</fullName>
    </recommendedName>
</protein>
<keyword evidence="3" id="KW-1185">Reference proteome</keyword>
<dbReference type="EMBL" id="CAXHTB010000013">
    <property type="protein sequence ID" value="CAL0318113.1"/>
    <property type="molecule type" value="Genomic_DNA"/>
</dbReference>
<feature type="compositionally biased region" description="Low complexity" evidence="1">
    <location>
        <begin position="57"/>
        <end position="69"/>
    </location>
</feature>
<feature type="region of interest" description="Disordered" evidence="1">
    <location>
        <begin position="44"/>
        <end position="76"/>
    </location>
</feature>
<dbReference type="PANTHER" id="PTHR12433:SF11">
    <property type="entry name" value="MEDIATOR OF RNA POLYMERASE II TRANSCRIPTION SUBUNIT 25"/>
    <property type="match status" value="1"/>
</dbReference>
<dbReference type="PANTHER" id="PTHR12433">
    <property type="entry name" value="MEDIATOR OF RNA POLYMERASE II TRANSCRIPTION SUBUNIT 25"/>
    <property type="match status" value="1"/>
</dbReference>
<evidence type="ECO:0008006" key="4">
    <source>
        <dbReference type="Google" id="ProtNLM"/>
    </source>
</evidence>
<gene>
    <name evidence="2" type="ORF">LLUT_LOCUS19173</name>
</gene>
<accession>A0AAV1X9Z7</accession>
<name>A0AAV1X9Z7_LUPLU</name>
<feature type="region of interest" description="Disordered" evidence="1">
    <location>
        <begin position="567"/>
        <end position="586"/>
    </location>
</feature>
<organism evidence="2 3">
    <name type="scientific">Lupinus luteus</name>
    <name type="common">European yellow lupine</name>
    <dbReference type="NCBI Taxonomy" id="3873"/>
    <lineage>
        <taxon>Eukaryota</taxon>
        <taxon>Viridiplantae</taxon>
        <taxon>Streptophyta</taxon>
        <taxon>Embryophyta</taxon>
        <taxon>Tracheophyta</taxon>
        <taxon>Spermatophyta</taxon>
        <taxon>Magnoliopsida</taxon>
        <taxon>eudicotyledons</taxon>
        <taxon>Gunneridae</taxon>
        <taxon>Pentapetalae</taxon>
        <taxon>rosids</taxon>
        <taxon>fabids</taxon>
        <taxon>Fabales</taxon>
        <taxon>Fabaceae</taxon>
        <taxon>Papilionoideae</taxon>
        <taxon>50 kb inversion clade</taxon>
        <taxon>genistoids sensu lato</taxon>
        <taxon>core genistoids</taxon>
        <taxon>Genisteae</taxon>
        <taxon>Lupinus</taxon>
    </lineage>
</organism>
<dbReference type="GO" id="GO:0016592">
    <property type="term" value="C:mediator complex"/>
    <property type="evidence" value="ECO:0007669"/>
    <property type="project" value="TreeGrafter"/>
</dbReference>
<comment type="caution">
    <text evidence="2">The sequence shown here is derived from an EMBL/GenBank/DDBJ whole genome shotgun (WGS) entry which is preliminary data.</text>
</comment>
<reference evidence="2 3" key="1">
    <citation type="submission" date="2024-03" db="EMBL/GenBank/DDBJ databases">
        <authorList>
            <person name="Martinez-Hernandez J."/>
        </authorList>
    </citation>
    <scope>NUCLEOTIDE SEQUENCE [LARGE SCALE GENOMIC DNA]</scope>
</reference>
<evidence type="ECO:0000256" key="1">
    <source>
        <dbReference type="SAM" id="MobiDB-lite"/>
    </source>
</evidence>
<sequence length="586" mass="63606">MSSGNVSFANLQPISAGNAALATVKVEPLPVSCVVAGPTFPHNPSVPHATSPSEGVPSLQTSSPSSTSQDNFTSNENVQEPVVSIVQPICPVNPALANLNILNNLSQVQQVMNFAALSGGTSTGLQSMGQSPIAMQMSNMISNRMTSSVPVAQNVFSSGQSGITSITSSATLTGPWQTGQNIGIGSLTPASSNLYGSSNIGISQPLNNLQGAVSVGQHVQGMSQGNLSGSQTVQNEFNMNQNVMNGLGVSDASSGNGRMIPTPGVSQQAQSSLQPLVNNTTNMTLPQQEPGGMQSTQQSKYVKVWEIAISVFAFSHNSYIYAFCWFVTRVTGTVLPLSRKFRKLCQLVLTESLLRMYRECIAGAGVVSVLAANWPPVMQIVRLIPQDHMNNRQYVGKADFLVFRSMKPHGFLGQMREKKLCAVIQLPSQTLLLCVSDNECRLIGMLLPEDMVVFKQQLSSQQHQQMQSQLQYLPQFQQQQFPHMQQQQQQLSQLQQHLQLQHQLSQWEQFPYVQQQLFSQLQQQQLPQMQQLSQLPQLQQLSQQQQIVGLGIGEGYVQGLGRSQSVSQGQISSQGANDISEGGFMS</sequence>
<dbReference type="GO" id="GO:0045944">
    <property type="term" value="P:positive regulation of transcription by RNA polymerase II"/>
    <property type="evidence" value="ECO:0007669"/>
    <property type="project" value="TreeGrafter"/>
</dbReference>
<evidence type="ECO:0000313" key="3">
    <source>
        <dbReference type="Proteomes" id="UP001497480"/>
    </source>
</evidence>
<dbReference type="GO" id="GO:0005667">
    <property type="term" value="C:transcription regulator complex"/>
    <property type="evidence" value="ECO:0007669"/>
    <property type="project" value="TreeGrafter"/>
</dbReference>